<feature type="domain" description="Glutamyl/glutaminyl-tRNA synthetase class Ib anti-codon binding" evidence="12">
    <location>
        <begin position="417"/>
        <end position="487"/>
    </location>
</feature>
<dbReference type="SUPFAM" id="SSF52374">
    <property type="entry name" value="Nucleotidylyl transferase"/>
    <property type="match status" value="1"/>
</dbReference>
<dbReference type="NCBIfam" id="NF003169">
    <property type="entry name" value="PRK04156.1"/>
    <property type="match status" value="1"/>
</dbReference>
<evidence type="ECO:0000256" key="9">
    <source>
        <dbReference type="ARBA" id="ARBA00048351"/>
    </source>
</evidence>
<evidence type="ECO:0000313" key="14">
    <source>
        <dbReference type="Proteomes" id="UP001055553"/>
    </source>
</evidence>
<dbReference type="GeneID" id="74568591"/>
<dbReference type="Pfam" id="PF00749">
    <property type="entry name" value="tRNA-synt_1c"/>
    <property type="match status" value="1"/>
</dbReference>
<dbReference type="GO" id="GO:0006424">
    <property type="term" value="P:glutamyl-tRNA aminoacylation"/>
    <property type="evidence" value="ECO:0007669"/>
    <property type="project" value="UniProtKB-UniRule"/>
</dbReference>
<evidence type="ECO:0000256" key="8">
    <source>
        <dbReference type="ARBA" id="ARBA00023146"/>
    </source>
</evidence>
<dbReference type="AlphaFoldDB" id="A0A915SCZ5"/>
<dbReference type="GO" id="GO:0043604">
    <property type="term" value="P:amide biosynthetic process"/>
    <property type="evidence" value="ECO:0007669"/>
    <property type="project" value="TreeGrafter"/>
</dbReference>
<dbReference type="InterPro" id="IPR020058">
    <property type="entry name" value="Glu/Gln-tRNA-synth_Ib_cat-dom"/>
</dbReference>
<dbReference type="InterPro" id="IPR001412">
    <property type="entry name" value="aa-tRNA-synth_I_CS"/>
</dbReference>
<evidence type="ECO:0000256" key="7">
    <source>
        <dbReference type="ARBA" id="ARBA00022917"/>
    </source>
</evidence>
<evidence type="ECO:0000256" key="2">
    <source>
        <dbReference type="ARBA" id="ARBA00008927"/>
    </source>
</evidence>
<sequence>MDFDKLVEKWVLFNKYKYGNININSVISKLIYEDPELKKNIREIIQKVKEISDKYINISIEDAYNILKRDYPELLEEKKKEEKIGLPSLEDAVQGKVITRFAPNPSGFLHIGHARAIIINYEYARMYKGKFILRIEDTDPKVKKPDPTVYNYIKDDTEWLIDDRIDEFYIQSERLEIYYRYIKELLEKGFAYIDLSPKEVISKYRFQGIETEYRNKDVEWNLEQFDRILSGEYDEEQAVIRIKTDLSYPNPSVRDWIAFRIVNPRKNIHPYLLGKYGENYAEKYWLWPAYNFSVSIDDHLMGVSHIFRMKEHEVNSIKQKYIYDYLGWEFPTVINYGSLLVKDMPLHKSEIKKLISEGKISGWDDPFIPTLRGLKRRGVSNIAIKKYIIEININPVDVYVNWDKIYSYNREIYDKTAKRFFILRNPVKIRIENLDLPKKIIIKNHPEVDLGNREYNINSNIIYIDNNDINNKYLRLMEGFNIEIIKDGNNIYGKYISETIEDAKKFNAKIVQWIPDEYKEYINLWESNGKYRGLSERYIYTLTKDGEVIHAIRYGFLKREKDTFIYLHK</sequence>
<dbReference type="GO" id="GO:0005524">
    <property type="term" value="F:ATP binding"/>
    <property type="evidence" value="ECO:0007669"/>
    <property type="project" value="UniProtKB-UniRule"/>
</dbReference>
<dbReference type="GO" id="GO:0004818">
    <property type="term" value="F:glutamate-tRNA ligase activity"/>
    <property type="evidence" value="ECO:0007669"/>
    <property type="project" value="UniProtKB-UniRule"/>
</dbReference>
<protein>
    <recommendedName>
        <fullName evidence="10">Glutamate--tRNA ligase</fullName>
        <ecNumber evidence="10">6.1.1.17</ecNumber>
    </recommendedName>
    <alternativeName>
        <fullName evidence="10">Glutamyl-tRNA synthetase</fullName>
        <shortName evidence="10">GluRS</shortName>
    </alternativeName>
</protein>
<dbReference type="InterPro" id="IPR011035">
    <property type="entry name" value="Ribosomal_bL25/Gln-tRNA_synth"/>
</dbReference>
<dbReference type="EC" id="6.1.1.17" evidence="10"/>
<dbReference type="Pfam" id="PF03950">
    <property type="entry name" value="tRNA-synt_1c_C"/>
    <property type="match status" value="1"/>
</dbReference>
<keyword evidence="4 10" id="KW-0436">Ligase</keyword>
<comment type="subcellular location">
    <subcellularLocation>
        <location evidence="1 10">Cytoplasm</location>
    </subcellularLocation>
</comment>
<dbReference type="SUPFAM" id="SSF50715">
    <property type="entry name" value="Ribosomal protein L25-like"/>
    <property type="match status" value="1"/>
</dbReference>
<dbReference type="InterPro" id="IPR020056">
    <property type="entry name" value="Rbsml_bL25/Gln-tRNA_synth_N"/>
</dbReference>
<dbReference type="InterPro" id="IPR020059">
    <property type="entry name" value="Glu/Gln-tRNA-synth_Ib_codon-bd"/>
</dbReference>
<accession>A0A915SCZ5</accession>
<dbReference type="InterPro" id="IPR004526">
    <property type="entry name" value="Glu-tRNA-synth_arc/euk"/>
</dbReference>
<dbReference type="GO" id="GO:0005829">
    <property type="term" value="C:cytosol"/>
    <property type="evidence" value="ECO:0007669"/>
    <property type="project" value="TreeGrafter"/>
</dbReference>
<organism evidence="13 14">
    <name type="scientific">Nanobdella aerobiophila</name>
    <dbReference type="NCBI Taxonomy" id="2586965"/>
    <lineage>
        <taxon>Archaea</taxon>
        <taxon>Nanobdellota</taxon>
        <taxon>Nanobdellia</taxon>
        <taxon>Nanobdellales</taxon>
        <taxon>Nanobdellaceae</taxon>
        <taxon>Nanobdella</taxon>
    </lineage>
</organism>
<dbReference type="Gene3D" id="2.40.240.10">
    <property type="entry name" value="Ribosomal Protein L25, Chain P"/>
    <property type="match status" value="1"/>
</dbReference>
<keyword evidence="8 10" id="KW-0030">Aminoacyl-tRNA synthetase</keyword>
<evidence type="ECO:0000259" key="11">
    <source>
        <dbReference type="Pfam" id="PF00749"/>
    </source>
</evidence>
<evidence type="ECO:0000259" key="12">
    <source>
        <dbReference type="Pfam" id="PF03950"/>
    </source>
</evidence>
<dbReference type="GO" id="GO:0032991">
    <property type="term" value="C:protein-containing complex"/>
    <property type="evidence" value="ECO:0007669"/>
    <property type="project" value="UniProtKB-ARBA"/>
</dbReference>
<dbReference type="KEGG" id="naer:MJ1_0648"/>
<proteinExistence type="inferred from homology"/>
<dbReference type="PANTHER" id="PTHR43097:SF5">
    <property type="entry name" value="GLUTAMATE--TRNA LIGASE"/>
    <property type="match status" value="1"/>
</dbReference>
<dbReference type="InterPro" id="IPR050132">
    <property type="entry name" value="Gln/Glu-tRNA_Ligase"/>
</dbReference>
<evidence type="ECO:0000256" key="10">
    <source>
        <dbReference type="HAMAP-Rule" id="MF_02076"/>
    </source>
</evidence>
<keyword evidence="14" id="KW-1185">Reference proteome</keyword>
<name>A0A915SCZ5_9ARCH</name>
<comment type="catalytic activity">
    <reaction evidence="9 10">
        <text>tRNA(Glu) + L-glutamate + ATP = L-glutamyl-tRNA(Glu) + AMP + diphosphate</text>
        <dbReference type="Rhea" id="RHEA:23540"/>
        <dbReference type="Rhea" id="RHEA-COMP:9663"/>
        <dbReference type="Rhea" id="RHEA-COMP:9680"/>
        <dbReference type="ChEBI" id="CHEBI:29985"/>
        <dbReference type="ChEBI" id="CHEBI:30616"/>
        <dbReference type="ChEBI" id="CHEBI:33019"/>
        <dbReference type="ChEBI" id="CHEBI:78442"/>
        <dbReference type="ChEBI" id="CHEBI:78520"/>
        <dbReference type="ChEBI" id="CHEBI:456215"/>
        <dbReference type="EC" id="6.1.1.17"/>
    </reaction>
</comment>
<evidence type="ECO:0000256" key="3">
    <source>
        <dbReference type="ARBA" id="ARBA00022490"/>
    </source>
</evidence>
<evidence type="ECO:0000256" key="1">
    <source>
        <dbReference type="ARBA" id="ARBA00004496"/>
    </source>
</evidence>
<dbReference type="PRINTS" id="PR00987">
    <property type="entry name" value="TRNASYNTHGLU"/>
</dbReference>
<dbReference type="EMBL" id="AP019769">
    <property type="protein sequence ID" value="BBL45793.1"/>
    <property type="molecule type" value="Genomic_DNA"/>
</dbReference>
<evidence type="ECO:0000256" key="5">
    <source>
        <dbReference type="ARBA" id="ARBA00022741"/>
    </source>
</evidence>
<dbReference type="Proteomes" id="UP001055553">
    <property type="component" value="Chromosome"/>
</dbReference>
<evidence type="ECO:0000256" key="4">
    <source>
        <dbReference type="ARBA" id="ARBA00022598"/>
    </source>
</evidence>
<keyword evidence="6 10" id="KW-0067">ATP-binding</keyword>
<dbReference type="NCBIfam" id="TIGR00463">
    <property type="entry name" value="gltX_arch"/>
    <property type="match status" value="1"/>
</dbReference>
<comment type="function">
    <text evidence="10">Catalyzes the attachment of glutamate to tRNA(Glu) in a two-step reaction: glutamate is first activated by ATP to form Glu-AMP and then transferred to the acceptor end of tRNA(Glu).</text>
</comment>
<dbReference type="InterPro" id="IPR014729">
    <property type="entry name" value="Rossmann-like_a/b/a_fold"/>
</dbReference>
<reference evidence="14" key="1">
    <citation type="journal article" date="2022" name="Int. J. Syst. Evol. Microbiol.">
        <title>Nanobdella aerobiophila gen. nov., sp. nov., a thermoacidophilic, obligate ectosymbiotic archaeon, and proposal of Nanobdellaceae fam. nov., Nanobdellales ord. nov. and Nanobdellia class. nov.</title>
        <authorList>
            <person name="Kato S."/>
            <person name="Ogasawara A."/>
            <person name="Itoh T."/>
            <person name="Sakai H.D."/>
            <person name="Shimizu M."/>
            <person name="Yuki M."/>
            <person name="Kaneko M."/>
            <person name="Takashina T."/>
            <person name="Ohkuma M."/>
        </authorList>
    </citation>
    <scope>NUCLEOTIDE SEQUENCE [LARGE SCALE GENOMIC DNA]</scope>
    <source>
        <strain evidence="14">MJ1</strain>
    </source>
</reference>
<feature type="domain" description="Glutamyl/glutaminyl-tRNA synthetase class Ib catalytic" evidence="11">
    <location>
        <begin position="96"/>
        <end position="411"/>
    </location>
</feature>
<keyword evidence="3 10" id="KW-0963">Cytoplasm</keyword>
<evidence type="ECO:0000256" key="6">
    <source>
        <dbReference type="ARBA" id="ARBA00022840"/>
    </source>
</evidence>
<comment type="similarity">
    <text evidence="2 10">Belongs to the class-I aminoacyl-tRNA synthetase family. Glutamate--tRNA ligase type 2 subfamily.</text>
</comment>
<feature type="short sequence motif" description="'HIGH' region" evidence="10">
    <location>
        <begin position="103"/>
        <end position="113"/>
    </location>
</feature>
<dbReference type="PROSITE" id="PS00178">
    <property type="entry name" value="AA_TRNA_LIGASE_I"/>
    <property type="match status" value="1"/>
</dbReference>
<keyword evidence="5 10" id="KW-0547">Nucleotide-binding</keyword>
<evidence type="ECO:0000313" key="13">
    <source>
        <dbReference type="EMBL" id="BBL45793.1"/>
    </source>
</evidence>
<dbReference type="InterPro" id="IPR000924">
    <property type="entry name" value="Glu/Gln-tRNA-synth"/>
</dbReference>
<keyword evidence="7 10" id="KW-0648">Protein biosynthesis</keyword>
<dbReference type="Gene3D" id="3.40.50.620">
    <property type="entry name" value="HUPs"/>
    <property type="match status" value="1"/>
</dbReference>
<dbReference type="HAMAP" id="MF_02076">
    <property type="entry name" value="Glu_tRNA_synth_type2"/>
    <property type="match status" value="1"/>
</dbReference>
<dbReference type="PANTHER" id="PTHR43097">
    <property type="entry name" value="GLUTAMINE-TRNA LIGASE"/>
    <property type="match status" value="1"/>
</dbReference>
<dbReference type="RefSeq" id="WP_258393104.1">
    <property type="nucleotide sequence ID" value="NZ_AP019769.1"/>
</dbReference>
<gene>
    <name evidence="10" type="primary">gltX</name>
    <name evidence="13" type="ORF">MJ1_0648</name>
</gene>